<dbReference type="EMBL" id="FCON02000118">
    <property type="protein sequence ID" value="SAL82353.1"/>
    <property type="molecule type" value="Genomic_DNA"/>
</dbReference>
<dbReference type="GO" id="GO:0050313">
    <property type="term" value="F:sulfur dioxygenase activity"/>
    <property type="evidence" value="ECO:0007669"/>
    <property type="project" value="InterPro"/>
</dbReference>
<gene>
    <name evidence="3" type="ORF">AWB68_06484</name>
</gene>
<comment type="caution">
    <text evidence="3">The sequence shown here is derived from an EMBL/GenBank/DDBJ whole genome shotgun (WGS) entry which is preliminary data.</text>
</comment>
<sequence>MRPTVQPFFDLNTGTMTYVVYEKPGSPCAIVDSVLDYDPKAARTSTCSADAVKAFVREEALEAVWILETHAHADHLSAAPYLKRELGGKIAIGESIRTVQGVFKKIFDLEPEFQLDGSQFDHLFSDGEQFRIGALEATAMYVPGHTPADMAYRIGDAVFIGDTLFLPDVGTARCDFPGGNARTLFRSIQRLLTLPADTRLFVCHDYPPDSRDPQWETTVGAQRLHNIHVGAGKTEDEFVAMREARDATLGMPTLILPAIQVNIRAGQFPDAAGNGTTYLKIPLNAL</sequence>
<dbReference type="GO" id="GO:0006749">
    <property type="term" value="P:glutathione metabolic process"/>
    <property type="evidence" value="ECO:0007669"/>
    <property type="project" value="InterPro"/>
</dbReference>
<dbReference type="AlphaFoldDB" id="A0A158KNR0"/>
<dbReference type="PANTHER" id="PTHR43084:SF1">
    <property type="entry name" value="PERSULFIDE DIOXYGENASE ETHE1, MITOCHONDRIAL"/>
    <property type="match status" value="1"/>
</dbReference>
<keyword evidence="4" id="KW-1185">Reference proteome</keyword>
<dbReference type="CDD" id="cd07724">
    <property type="entry name" value="POD-like_MBL-fold"/>
    <property type="match status" value="1"/>
</dbReference>
<dbReference type="InterPro" id="IPR044528">
    <property type="entry name" value="POD-like_MBL-fold"/>
</dbReference>
<dbReference type="SMART" id="SM00849">
    <property type="entry name" value="Lactamase_B"/>
    <property type="match status" value="1"/>
</dbReference>
<dbReference type="GO" id="GO:0046872">
    <property type="term" value="F:metal ion binding"/>
    <property type="evidence" value="ECO:0007669"/>
    <property type="project" value="UniProtKB-KW"/>
</dbReference>
<dbReference type="GO" id="GO:0070813">
    <property type="term" value="P:hydrogen sulfide metabolic process"/>
    <property type="evidence" value="ECO:0007669"/>
    <property type="project" value="TreeGrafter"/>
</dbReference>
<accession>A0A158KNR0</accession>
<reference evidence="3" key="1">
    <citation type="submission" date="2016-01" db="EMBL/GenBank/DDBJ databases">
        <authorList>
            <person name="Peeters C."/>
        </authorList>
    </citation>
    <scope>NUCLEOTIDE SEQUENCE [LARGE SCALE GENOMIC DNA]</scope>
    <source>
        <strain evidence="3">LMG 22940</strain>
    </source>
</reference>
<evidence type="ECO:0000259" key="2">
    <source>
        <dbReference type="SMART" id="SM00849"/>
    </source>
</evidence>
<dbReference type="Proteomes" id="UP000054770">
    <property type="component" value="Unassembled WGS sequence"/>
</dbReference>
<dbReference type="OrthoDB" id="9784009at2"/>
<dbReference type="Pfam" id="PF00753">
    <property type="entry name" value="Lactamase_B"/>
    <property type="match status" value="1"/>
</dbReference>
<organism evidence="3 4">
    <name type="scientific">Caballeronia choica</name>
    <dbReference type="NCBI Taxonomy" id="326476"/>
    <lineage>
        <taxon>Bacteria</taxon>
        <taxon>Pseudomonadati</taxon>
        <taxon>Pseudomonadota</taxon>
        <taxon>Betaproteobacteria</taxon>
        <taxon>Burkholderiales</taxon>
        <taxon>Burkholderiaceae</taxon>
        <taxon>Caballeronia</taxon>
    </lineage>
</organism>
<name>A0A158KNR0_9BURK</name>
<dbReference type="InterPro" id="IPR051682">
    <property type="entry name" value="Mito_Persulfide_Diox"/>
</dbReference>
<dbReference type="Gene3D" id="3.60.15.10">
    <property type="entry name" value="Ribonuclease Z/Hydroxyacylglutathione hydrolase-like"/>
    <property type="match status" value="1"/>
</dbReference>
<protein>
    <submittedName>
        <fullName evidence="3">Beta-lactamase domain-containing protein</fullName>
    </submittedName>
</protein>
<evidence type="ECO:0000256" key="1">
    <source>
        <dbReference type="ARBA" id="ARBA00022723"/>
    </source>
</evidence>
<proteinExistence type="predicted"/>
<dbReference type="RefSeq" id="WP_087648425.1">
    <property type="nucleotide sequence ID" value="NZ_FCON02000118.1"/>
</dbReference>
<feature type="domain" description="Metallo-beta-lactamase" evidence="2">
    <location>
        <begin position="14"/>
        <end position="204"/>
    </location>
</feature>
<evidence type="ECO:0000313" key="4">
    <source>
        <dbReference type="Proteomes" id="UP000054770"/>
    </source>
</evidence>
<dbReference type="InterPro" id="IPR036866">
    <property type="entry name" value="RibonucZ/Hydroxyglut_hydro"/>
</dbReference>
<evidence type="ECO:0000313" key="3">
    <source>
        <dbReference type="EMBL" id="SAL82353.1"/>
    </source>
</evidence>
<dbReference type="PANTHER" id="PTHR43084">
    <property type="entry name" value="PERSULFIDE DIOXYGENASE ETHE1"/>
    <property type="match status" value="1"/>
</dbReference>
<dbReference type="InterPro" id="IPR001279">
    <property type="entry name" value="Metallo-B-lactamas"/>
</dbReference>
<dbReference type="SUPFAM" id="SSF56281">
    <property type="entry name" value="Metallo-hydrolase/oxidoreductase"/>
    <property type="match status" value="1"/>
</dbReference>
<keyword evidence="1" id="KW-0479">Metal-binding</keyword>